<feature type="non-terminal residue" evidence="3">
    <location>
        <position position="371"/>
    </location>
</feature>
<feature type="coiled-coil region" evidence="1">
    <location>
        <begin position="300"/>
        <end position="370"/>
    </location>
</feature>
<dbReference type="OrthoDB" id="2445723at2759"/>
<comment type="caution">
    <text evidence="3">The sequence shown here is derived from an EMBL/GenBank/DDBJ whole genome shotgun (WGS) entry which is preliminary data.</text>
</comment>
<dbReference type="Proteomes" id="UP000749646">
    <property type="component" value="Unassembled WGS sequence"/>
</dbReference>
<protein>
    <submittedName>
        <fullName evidence="3">Uncharacterized protein</fullName>
    </submittedName>
</protein>
<accession>A0A9P6SRQ8</accession>
<feature type="coiled-coil region" evidence="1">
    <location>
        <begin position="205"/>
        <end position="256"/>
    </location>
</feature>
<evidence type="ECO:0000256" key="2">
    <source>
        <dbReference type="SAM" id="MobiDB-lite"/>
    </source>
</evidence>
<evidence type="ECO:0000313" key="3">
    <source>
        <dbReference type="EMBL" id="KAF9994111.1"/>
    </source>
</evidence>
<evidence type="ECO:0000256" key="1">
    <source>
        <dbReference type="SAM" id="Coils"/>
    </source>
</evidence>
<proteinExistence type="predicted"/>
<reference evidence="3" key="1">
    <citation type="journal article" date="2020" name="Fungal Divers.">
        <title>Resolving the Mortierellaceae phylogeny through synthesis of multi-gene phylogenetics and phylogenomics.</title>
        <authorList>
            <person name="Vandepol N."/>
            <person name="Liber J."/>
            <person name="Desiro A."/>
            <person name="Na H."/>
            <person name="Kennedy M."/>
            <person name="Barry K."/>
            <person name="Grigoriev I.V."/>
            <person name="Miller A.N."/>
            <person name="O'Donnell K."/>
            <person name="Stajich J.E."/>
            <person name="Bonito G."/>
        </authorList>
    </citation>
    <scope>NUCLEOTIDE SEQUENCE</scope>
    <source>
        <strain evidence="3">MES-2147</strain>
    </source>
</reference>
<sequence length="371" mass="40978">MGISLVSPKRLQNDTPEDMERIFMEANAIAKRLSSAAAPPVSGDPRGPMVQNRGLRGPAPVKTGAPTLNGTMLRKPGLPNPTSPTSVGPPAIVLTGTGANMQAPRSRMSAPARVSAPNSEQGLKQPRPQGPPGVMQVPPGTRKLMGLQQPPLPRPQTLNNHPNDNNDNTIGPALIHHPALPAAVHYALPPGSVSAEEQSENIRMIRELSEELERWKIEAQEFQQERAAAEVRRKQISNLERDLELALHSLQSAESKVFEAKAQQDTVGIRLIEYEKTIGNLRVELEGQKSALDNDNVIRMSEYERTIENLRVNLQSHKTTQDRILEETTLTHDLKMEGLESRNKELEKKLEEAQHEIDQLELQVIPAELQD</sequence>
<dbReference type="EMBL" id="JAAAHW010001657">
    <property type="protein sequence ID" value="KAF9994111.1"/>
    <property type="molecule type" value="Genomic_DNA"/>
</dbReference>
<keyword evidence="1" id="KW-0175">Coiled coil</keyword>
<gene>
    <name evidence="3" type="ORF">BGZ65_010281</name>
</gene>
<organism evidence="3 4">
    <name type="scientific">Modicella reniformis</name>
    <dbReference type="NCBI Taxonomy" id="1440133"/>
    <lineage>
        <taxon>Eukaryota</taxon>
        <taxon>Fungi</taxon>
        <taxon>Fungi incertae sedis</taxon>
        <taxon>Mucoromycota</taxon>
        <taxon>Mortierellomycotina</taxon>
        <taxon>Mortierellomycetes</taxon>
        <taxon>Mortierellales</taxon>
        <taxon>Mortierellaceae</taxon>
        <taxon>Modicella</taxon>
    </lineage>
</organism>
<dbReference type="AlphaFoldDB" id="A0A9P6SRQ8"/>
<feature type="region of interest" description="Disordered" evidence="2">
    <location>
        <begin position="34"/>
        <end position="138"/>
    </location>
</feature>
<keyword evidence="4" id="KW-1185">Reference proteome</keyword>
<name>A0A9P6SRQ8_9FUNG</name>
<evidence type="ECO:0000313" key="4">
    <source>
        <dbReference type="Proteomes" id="UP000749646"/>
    </source>
</evidence>